<feature type="domain" description="Luciferase-like" evidence="2">
    <location>
        <begin position="16"/>
        <end position="305"/>
    </location>
</feature>
<dbReference type="Proteomes" id="UP001081071">
    <property type="component" value="Unassembled WGS sequence"/>
</dbReference>
<dbReference type="EMBL" id="JAPWIJ010000004">
    <property type="protein sequence ID" value="MCZ4519147.1"/>
    <property type="molecule type" value="Genomic_DNA"/>
</dbReference>
<dbReference type="PANTHER" id="PTHR43244">
    <property type="match status" value="1"/>
</dbReference>
<dbReference type="RefSeq" id="WP_269604236.1">
    <property type="nucleotide sequence ID" value="NZ_JAPWIJ010000004.1"/>
</dbReference>
<evidence type="ECO:0000313" key="4">
    <source>
        <dbReference type="Proteomes" id="UP001081071"/>
    </source>
</evidence>
<dbReference type="Gene3D" id="3.20.20.30">
    <property type="entry name" value="Luciferase-like domain"/>
    <property type="match status" value="1"/>
</dbReference>
<dbReference type="SUPFAM" id="SSF51679">
    <property type="entry name" value="Bacterial luciferase-like"/>
    <property type="match status" value="1"/>
</dbReference>
<organism evidence="3 4">
    <name type="scientific">Rhodococcus ruber</name>
    <dbReference type="NCBI Taxonomy" id="1830"/>
    <lineage>
        <taxon>Bacteria</taxon>
        <taxon>Bacillati</taxon>
        <taxon>Actinomycetota</taxon>
        <taxon>Actinomycetes</taxon>
        <taxon>Mycobacteriales</taxon>
        <taxon>Nocardiaceae</taxon>
        <taxon>Rhodococcus</taxon>
    </lineage>
</organism>
<keyword evidence="4" id="KW-1185">Reference proteome</keyword>
<dbReference type="PANTHER" id="PTHR43244:SF1">
    <property type="entry name" value="5,10-METHYLENETETRAHYDROMETHANOPTERIN REDUCTASE"/>
    <property type="match status" value="1"/>
</dbReference>
<dbReference type="InterPro" id="IPR036661">
    <property type="entry name" value="Luciferase-like_sf"/>
</dbReference>
<dbReference type="InterPro" id="IPR050564">
    <property type="entry name" value="F420-G6PD/mer"/>
</dbReference>
<proteinExistence type="predicted"/>
<gene>
    <name evidence="3" type="ORF">O4220_11535</name>
</gene>
<name>A0ABT4MDV2_9NOCA</name>
<dbReference type="Pfam" id="PF00296">
    <property type="entry name" value="Bac_luciferase"/>
    <property type="match status" value="1"/>
</dbReference>
<reference evidence="3" key="1">
    <citation type="submission" date="2022-12" db="EMBL/GenBank/DDBJ databases">
        <authorList>
            <person name="Krivoruchko A.V."/>
            <person name="Elkin A."/>
        </authorList>
    </citation>
    <scope>NUCLEOTIDE SEQUENCE</scope>
    <source>
        <strain evidence="3">IEGM 1391</strain>
    </source>
</reference>
<sequence>MAHYTEFGVGFGGTLPPGDYHELARALEDYGFHVATAFGDLMMQPPAMVLAAMATATSRLRLGIGCFTPWTLHPVEIAGQMAYLDQLSGGRAFLGIVRGAWLDQLGIDTTRALTAIEDTLGVVEAVLAGDGRGYDGTKYSVAAGTRPYYPVLRRVLPLMIGTWSPKLAELAGRRADEIQVGGCANAAMVPLIRGWAEVGETAVGKDPGSTRIVLTAVTVVDEDGDAARRRARTDAALPMHAIATLDRTVSLDPDLLARMGTLLREHRYEDAGLLIPDDLLTHFSFCGTPTEVAEQAAAAYDAGATRVEFDSPFGVTESGGIDLLGNRVLPVLRSLGYGS</sequence>
<dbReference type="InterPro" id="IPR011251">
    <property type="entry name" value="Luciferase-like_dom"/>
</dbReference>
<protein>
    <submittedName>
        <fullName evidence="3">LLM class flavin-dependent oxidoreductase</fullName>
    </submittedName>
</protein>
<evidence type="ECO:0000313" key="3">
    <source>
        <dbReference type="EMBL" id="MCZ4519147.1"/>
    </source>
</evidence>
<comment type="caution">
    <text evidence="3">The sequence shown here is derived from an EMBL/GenBank/DDBJ whole genome shotgun (WGS) entry which is preliminary data.</text>
</comment>
<evidence type="ECO:0000256" key="1">
    <source>
        <dbReference type="ARBA" id="ARBA00023002"/>
    </source>
</evidence>
<evidence type="ECO:0000259" key="2">
    <source>
        <dbReference type="Pfam" id="PF00296"/>
    </source>
</evidence>
<accession>A0ABT4MDV2</accession>
<keyword evidence="1" id="KW-0560">Oxidoreductase</keyword>